<dbReference type="Proteomes" id="UP001191082">
    <property type="component" value="Unassembled WGS sequence"/>
</dbReference>
<keyword evidence="7" id="KW-1185">Reference proteome</keyword>
<evidence type="ECO:0000256" key="2">
    <source>
        <dbReference type="ARBA" id="ARBA00010790"/>
    </source>
</evidence>
<dbReference type="InterPro" id="IPR007867">
    <property type="entry name" value="GMC_OxRtase_C"/>
</dbReference>
<dbReference type="SUPFAM" id="SSF54373">
    <property type="entry name" value="FAD-linked reductases, C-terminal domain"/>
    <property type="match status" value="1"/>
</dbReference>
<dbReference type="InterPro" id="IPR036188">
    <property type="entry name" value="FAD/NAD-bd_sf"/>
</dbReference>
<feature type="domain" description="Glucose-methanol-choline oxidoreductase N-terminal" evidence="5">
    <location>
        <begin position="254"/>
        <end position="268"/>
    </location>
</feature>
<dbReference type="PANTHER" id="PTHR11552:SF147">
    <property type="entry name" value="CHOLINE DEHYDROGENASE, MITOCHONDRIAL"/>
    <property type="match status" value="1"/>
</dbReference>
<evidence type="ECO:0000259" key="5">
    <source>
        <dbReference type="PROSITE" id="PS00624"/>
    </source>
</evidence>
<comment type="caution">
    <text evidence="6">The sequence shown here is derived from an EMBL/GenBank/DDBJ whole genome shotgun (WGS) entry which is preliminary data.</text>
</comment>
<dbReference type="RefSeq" id="WP_138865590.1">
    <property type="nucleotide sequence ID" value="NZ_VCPC01000005.1"/>
</dbReference>
<evidence type="ECO:0000256" key="1">
    <source>
        <dbReference type="ARBA" id="ARBA00001974"/>
    </source>
</evidence>
<dbReference type="PANTHER" id="PTHR11552">
    <property type="entry name" value="GLUCOSE-METHANOL-CHOLINE GMC OXIDOREDUCTASE"/>
    <property type="match status" value="1"/>
</dbReference>
<dbReference type="PIRSF" id="PIRSF000137">
    <property type="entry name" value="Alcohol_oxidase"/>
    <property type="match status" value="1"/>
</dbReference>
<gene>
    <name evidence="6" type="ORF">FGK64_19730</name>
</gene>
<dbReference type="Pfam" id="PF05199">
    <property type="entry name" value="GMC_oxred_C"/>
    <property type="match status" value="1"/>
</dbReference>
<dbReference type="Pfam" id="PF00732">
    <property type="entry name" value="GMC_oxred_N"/>
    <property type="match status" value="1"/>
</dbReference>
<dbReference type="SUPFAM" id="SSF51905">
    <property type="entry name" value="FAD/NAD(P)-binding domain"/>
    <property type="match status" value="1"/>
</dbReference>
<accession>A0ABY2X1Z9</accession>
<evidence type="ECO:0000313" key="6">
    <source>
        <dbReference type="EMBL" id="TMV09318.1"/>
    </source>
</evidence>
<keyword evidence="3" id="KW-0285">Flavoprotein</keyword>
<evidence type="ECO:0000256" key="3">
    <source>
        <dbReference type="ARBA" id="ARBA00022630"/>
    </source>
</evidence>
<keyword evidence="4" id="KW-0274">FAD</keyword>
<evidence type="ECO:0000313" key="7">
    <source>
        <dbReference type="Proteomes" id="UP001191082"/>
    </source>
</evidence>
<dbReference type="InterPro" id="IPR000172">
    <property type="entry name" value="GMC_OxRdtase_N"/>
</dbReference>
<dbReference type="Gene3D" id="3.50.50.60">
    <property type="entry name" value="FAD/NAD(P)-binding domain"/>
    <property type="match status" value="1"/>
</dbReference>
<sequence length="539" mass="59324">MDTYDFIVVGAGSAGCAVAARLSESGKHSVLLLEAGGSDLSPWIWMPIGYGKTFYRKSVNWMYMTEPVPSMQNRPSYWPRGKVMGGSSSINAMVYIRGQHQDFEDWKAMGNPGWGWDDVLPYFRKAETNDRGGDDWRGDSGPIHVSTMDRDLHPMCQDFLAAGQELQWPLNPDFNGARQDGVGTYQNTAKDGMRMSTARGYIRAAGKRANLRVVTRAHATRVLVEDGRAIGVEYLHKGRTVTARARAEVILSGGAVNSPQLLQLSGIGPGALLRDKGVDVLHDLPGVGRNLQDHMCIDHMYTSRVPTLNQQLYPWWGKAWHGLRYVLTRRGPLSLGVNQAGGFVHGRPGLERPNIQLFFSPVSYTKTPPGTRALMNPDAFPAFLMSAQPTRPTSRGHLAIRSSDPLAPPEIHPNYLDTEIDQQEMIESSRVLRRISEAPALARVIEREVTPGPQIQTDEELLEDIRARAVTIFHPVSSCRMGPDAGIDVVDNRLRVHGLRGLRVADASIFPTLTSGNTNAPAIMVGEKAAALILEDHQA</sequence>
<comment type="cofactor">
    <cofactor evidence="1">
        <name>FAD</name>
        <dbReference type="ChEBI" id="CHEBI:57692"/>
    </cofactor>
</comment>
<dbReference type="PROSITE" id="PS00624">
    <property type="entry name" value="GMC_OXRED_2"/>
    <property type="match status" value="1"/>
</dbReference>
<dbReference type="Gene3D" id="3.30.560.10">
    <property type="entry name" value="Glucose Oxidase, domain 3"/>
    <property type="match status" value="1"/>
</dbReference>
<name>A0ABY2X1Z9_9RHOB</name>
<proteinExistence type="inferred from homology"/>
<reference evidence="6 7" key="1">
    <citation type="submission" date="2019-05" db="EMBL/GenBank/DDBJ databases">
        <title>Marivita sp. nov. isolated from sea sediment.</title>
        <authorList>
            <person name="Kim W."/>
        </authorList>
    </citation>
    <scope>NUCLEOTIDE SEQUENCE [LARGE SCALE GENOMIC DNA]</scope>
    <source>
        <strain evidence="6 7">CAU 1492</strain>
    </source>
</reference>
<dbReference type="InterPro" id="IPR012132">
    <property type="entry name" value="GMC_OxRdtase"/>
</dbReference>
<organism evidence="6 7">
    <name type="scientific">Arenibacterium halophilum</name>
    <dbReference type="NCBI Taxonomy" id="2583821"/>
    <lineage>
        <taxon>Bacteria</taxon>
        <taxon>Pseudomonadati</taxon>
        <taxon>Pseudomonadota</taxon>
        <taxon>Alphaproteobacteria</taxon>
        <taxon>Rhodobacterales</taxon>
        <taxon>Paracoccaceae</taxon>
        <taxon>Arenibacterium</taxon>
    </lineage>
</organism>
<evidence type="ECO:0000256" key="4">
    <source>
        <dbReference type="ARBA" id="ARBA00022827"/>
    </source>
</evidence>
<dbReference type="EMBL" id="VCPC01000005">
    <property type="protein sequence ID" value="TMV09318.1"/>
    <property type="molecule type" value="Genomic_DNA"/>
</dbReference>
<protein>
    <submittedName>
        <fullName evidence="6">Choline dehydrogenase</fullName>
    </submittedName>
</protein>
<comment type="similarity">
    <text evidence="2">Belongs to the GMC oxidoreductase family.</text>
</comment>